<protein>
    <submittedName>
        <fullName evidence="2">Uncharacterized protein</fullName>
    </submittedName>
</protein>
<dbReference type="AlphaFoldDB" id="A0A9P0I8S0"/>
<reference evidence="2" key="1">
    <citation type="submission" date="2022-02" db="EMBL/GenBank/DDBJ databases">
        <authorList>
            <person name="King R."/>
        </authorList>
    </citation>
    <scope>NUCLEOTIDE SEQUENCE</scope>
</reference>
<proteinExistence type="predicted"/>
<accession>A0A9P0I8S0</accession>
<organism evidence="2 3">
    <name type="scientific">Spodoptera littoralis</name>
    <name type="common">Egyptian cotton leafworm</name>
    <dbReference type="NCBI Taxonomy" id="7109"/>
    <lineage>
        <taxon>Eukaryota</taxon>
        <taxon>Metazoa</taxon>
        <taxon>Ecdysozoa</taxon>
        <taxon>Arthropoda</taxon>
        <taxon>Hexapoda</taxon>
        <taxon>Insecta</taxon>
        <taxon>Pterygota</taxon>
        <taxon>Neoptera</taxon>
        <taxon>Endopterygota</taxon>
        <taxon>Lepidoptera</taxon>
        <taxon>Glossata</taxon>
        <taxon>Ditrysia</taxon>
        <taxon>Noctuoidea</taxon>
        <taxon>Noctuidae</taxon>
        <taxon>Amphipyrinae</taxon>
        <taxon>Spodoptera</taxon>
    </lineage>
</organism>
<name>A0A9P0I8S0_SPOLI</name>
<evidence type="ECO:0000313" key="2">
    <source>
        <dbReference type="EMBL" id="CAH1643552.1"/>
    </source>
</evidence>
<dbReference type="EMBL" id="LR824534">
    <property type="protein sequence ID" value="CAH1643552.1"/>
    <property type="molecule type" value="Genomic_DNA"/>
</dbReference>
<dbReference type="Proteomes" id="UP001153321">
    <property type="component" value="Chromosome 3"/>
</dbReference>
<evidence type="ECO:0000313" key="3">
    <source>
        <dbReference type="Proteomes" id="UP001153321"/>
    </source>
</evidence>
<sequence length="357" mass="39569">MLRLVLLFHLLLCTLVMCKRTQQEEKESSASADDLGGQLVTSLRNDVNIDLSADEEYEDLRAELLAYHTALASITPSRRSMKTTPCWKLGGICIDHRMCEGHRYMSEVEGCRRNLEVCCFVWNGYQVRDMKDKGLSNLALPWNQQFEIGGKGIIASMDKMNSKKKKRKSVKVNVDDSRITQSRTNAYKEEDNIGDIPVMACKLKIMFLFVVIMLVVSNVGGQNVATTSKPYNIGISSGFKDVFLAGMNGKPTLGTAGSTCWARGGICVDLQQCPSLKMDVGVAGCAWGFKVCCKTHGLLSPTVGTQRRYAIPVISSLDELGTSLEIIALRNSMLLASWQREKNPESDDVHLKDLLNK</sequence>
<feature type="signal peptide" evidence="1">
    <location>
        <begin position="1"/>
        <end position="18"/>
    </location>
</feature>
<gene>
    <name evidence="2" type="ORF">SPLIT_LOCUS8907</name>
</gene>
<evidence type="ECO:0000256" key="1">
    <source>
        <dbReference type="SAM" id="SignalP"/>
    </source>
</evidence>
<keyword evidence="1" id="KW-0732">Signal</keyword>
<keyword evidence="3" id="KW-1185">Reference proteome</keyword>
<feature type="chain" id="PRO_5040454627" evidence="1">
    <location>
        <begin position="19"/>
        <end position="357"/>
    </location>
</feature>